<dbReference type="Gene3D" id="1.20.58.390">
    <property type="entry name" value="Neurotransmitter-gated ion-channel transmembrane domain"/>
    <property type="match status" value="1"/>
</dbReference>
<dbReference type="SUPFAM" id="SSF63712">
    <property type="entry name" value="Nicotinic receptor ligand binding domain-like"/>
    <property type="match status" value="1"/>
</dbReference>
<evidence type="ECO:0000256" key="1">
    <source>
        <dbReference type="ARBA" id="ARBA00004141"/>
    </source>
</evidence>
<keyword evidence="3 5" id="KW-1133">Transmembrane helix</keyword>
<dbReference type="InterPro" id="IPR036719">
    <property type="entry name" value="Neuro-gated_channel_TM_sf"/>
</dbReference>
<dbReference type="InterPro" id="IPR036734">
    <property type="entry name" value="Neur_chan_lig-bd_sf"/>
</dbReference>
<dbReference type="SUPFAM" id="SSF90112">
    <property type="entry name" value="Neurotransmitter-gated ion-channel transmembrane pore"/>
    <property type="match status" value="1"/>
</dbReference>
<dbReference type="GO" id="GO:0016020">
    <property type="term" value="C:membrane"/>
    <property type="evidence" value="ECO:0007669"/>
    <property type="project" value="UniProtKB-SubCell"/>
</dbReference>
<dbReference type="Proteomes" id="UP001430953">
    <property type="component" value="Unassembled WGS sequence"/>
</dbReference>
<comment type="subcellular location">
    <subcellularLocation>
        <location evidence="1">Membrane</location>
        <topology evidence="1">Multi-pass membrane protein</topology>
    </subcellularLocation>
</comment>
<evidence type="ECO:0000256" key="3">
    <source>
        <dbReference type="ARBA" id="ARBA00022989"/>
    </source>
</evidence>
<feature type="transmembrane region" description="Helical" evidence="5">
    <location>
        <begin position="243"/>
        <end position="263"/>
    </location>
</feature>
<gene>
    <name evidence="7" type="ORF">PUN28_014249</name>
</gene>
<dbReference type="InterPro" id="IPR006202">
    <property type="entry name" value="Neur_chan_lig-bd"/>
</dbReference>
<proteinExistence type="predicted"/>
<keyword evidence="4 5" id="KW-0472">Membrane</keyword>
<reference evidence="7 8" key="1">
    <citation type="submission" date="2023-03" db="EMBL/GenBank/DDBJ databases">
        <title>High recombination rates correlate with genetic variation in Cardiocondyla obscurior ants.</title>
        <authorList>
            <person name="Errbii M."/>
        </authorList>
    </citation>
    <scope>NUCLEOTIDE SEQUENCE [LARGE SCALE GENOMIC DNA]</scope>
    <source>
        <strain evidence="7">Alpha-2009</strain>
        <tissue evidence="7">Whole body</tissue>
    </source>
</reference>
<evidence type="ECO:0000256" key="5">
    <source>
        <dbReference type="SAM" id="Phobius"/>
    </source>
</evidence>
<accession>A0AAW2F331</accession>
<comment type="caution">
    <text evidence="7">The sequence shown here is derived from an EMBL/GenBank/DDBJ whole genome shotgun (WGS) entry which is preliminary data.</text>
</comment>
<dbReference type="Gene3D" id="2.70.170.10">
    <property type="entry name" value="Neurotransmitter-gated ion-channel ligand-binding domain"/>
    <property type="match status" value="1"/>
</dbReference>
<dbReference type="GO" id="GO:0005230">
    <property type="term" value="F:extracellular ligand-gated monoatomic ion channel activity"/>
    <property type="evidence" value="ECO:0007669"/>
    <property type="project" value="InterPro"/>
</dbReference>
<name>A0AAW2F331_9HYME</name>
<dbReference type="GO" id="GO:0004888">
    <property type="term" value="F:transmembrane signaling receptor activity"/>
    <property type="evidence" value="ECO:0007669"/>
    <property type="project" value="InterPro"/>
</dbReference>
<feature type="transmembrane region" description="Helical" evidence="5">
    <location>
        <begin position="275"/>
        <end position="294"/>
    </location>
</feature>
<feature type="domain" description="Neurotransmitter-gated ion-channel ligand-binding" evidence="6">
    <location>
        <begin position="10"/>
        <end position="209"/>
    </location>
</feature>
<evidence type="ECO:0000259" key="6">
    <source>
        <dbReference type="Pfam" id="PF02931"/>
    </source>
</evidence>
<dbReference type="CDD" id="cd18989">
    <property type="entry name" value="LGIC_ECD_cation"/>
    <property type="match status" value="1"/>
</dbReference>
<evidence type="ECO:0000256" key="4">
    <source>
        <dbReference type="ARBA" id="ARBA00023136"/>
    </source>
</evidence>
<feature type="transmembrane region" description="Helical" evidence="5">
    <location>
        <begin position="218"/>
        <end position="236"/>
    </location>
</feature>
<organism evidence="7 8">
    <name type="scientific">Cardiocondyla obscurior</name>
    <dbReference type="NCBI Taxonomy" id="286306"/>
    <lineage>
        <taxon>Eukaryota</taxon>
        <taxon>Metazoa</taxon>
        <taxon>Ecdysozoa</taxon>
        <taxon>Arthropoda</taxon>
        <taxon>Hexapoda</taxon>
        <taxon>Insecta</taxon>
        <taxon>Pterygota</taxon>
        <taxon>Neoptera</taxon>
        <taxon>Endopterygota</taxon>
        <taxon>Hymenoptera</taxon>
        <taxon>Apocrita</taxon>
        <taxon>Aculeata</taxon>
        <taxon>Formicoidea</taxon>
        <taxon>Formicidae</taxon>
        <taxon>Myrmicinae</taxon>
        <taxon>Cardiocondyla</taxon>
    </lineage>
</organism>
<dbReference type="InterPro" id="IPR006201">
    <property type="entry name" value="Neur_channel"/>
</dbReference>
<dbReference type="EMBL" id="JADYXP020000015">
    <property type="protein sequence ID" value="KAL0109019.1"/>
    <property type="molecule type" value="Genomic_DNA"/>
</dbReference>
<keyword evidence="8" id="KW-1185">Reference proteome</keyword>
<dbReference type="Pfam" id="PF02931">
    <property type="entry name" value="Neur_chan_LBD"/>
    <property type="match status" value="1"/>
</dbReference>
<dbReference type="AlphaFoldDB" id="A0AAW2F331"/>
<keyword evidence="2 5" id="KW-0812">Transmembrane</keyword>
<sequence length="381" mass="43792">MESISQLLNLKRNLFCDYDNNATPNPSKTTNVSLSLMPKILDFDEENGDISLHSWIALNWMDPQLIWTPSDYEEITFVHVKSWQIWSPNLYADTIADISDRNRLPTTECLLYNSGLVSCVFAVKFISKCNPDFTYWPYDKHQCRVTFFSWKETTGQVNLQIDGTGIFMNDYINDTMWDFKFINSTKRVINSTSNETSPWITYDFLLTRHHGKMNASTIVPAIALMMLTLVVLCLDLKSIERVMVACVNFICHLLSMYVVQLHLPYNGANTPHILLFYRESLGLATFALILTALLRKVEDMTTDIPSWISLATTFVLNNKAGRFLILKDDDLKTTDRDNVNEENTNAPKSSWKYFSTIIDWLSFFCIVLTYAIVLIILLPVS</sequence>
<dbReference type="InterPro" id="IPR038050">
    <property type="entry name" value="Neuro_actylchol_rec"/>
</dbReference>
<protein>
    <recommendedName>
        <fullName evidence="6">Neurotransmitter-gated ion-channel ligand-binding domain-containing protein</fullName>
    </recommendedName>
</protein>
<feature type="transmembrane region" description="Helical" evidence="5">
    <location>
        <begin position="357"/>
        <end position="378"/>
    </location>
</feature>
<dbReference type="PANTHER" id="PTHR18945">
    <property type="entry name" value="NEUROTRANSMITTER GATED ION CHANNEL"/>
    <property type="match status" value="1"/>
</dbReference>
<evidence type="ECO:0000313" key="7">
    <source>
        <dbReference type="EMBL" id="KAL0109019.1"/>
    </source>
</evidence>
<evidence type="ECO:0000313" key="8">
    <source>
        <dbReference type="Proteomes" id="UP001430953"/>
    </source>
</evidence>
<evidence type="ECO:0000256" key="2">
    <source>
        <dbReference type="ARBA" id="ARBA00022692"/>
    </source>
</evidence>